<feature type="region of interest" description="Disordered" evidence="1">
    <location>
        <begin position="97"/>
        <end position="134"/>
    </location>
</feature>
<comment type="caution">
    <text evidence="2">The sequence shown here is derived from an EMBL/GenBank/DDBJ whole genome shotgun (WGS) entry which is preliminary data.</text>
</comment>
<feature type="compositionally biased region" description="Basic residues" evidence="1">
    <location>
        <begin position="265"/>
        <end position="274"/>
    </location>
</feature>
<organism evidence="2 3">
    <name type="scientific">Clonostachys rhizophaga</name>
    <dbReference type="NCBI Taxonomy" id="160324"/>
    <lineage>
        <taxon>Eukaryota</taxon>
        <taxon>Fungi</taxon>
        <taxon>Dikarya</taxon>
        <taxon>Ascomycota</taxon>
        <taxon>Pezizomycotina</taxon>
        <taxon>Sordariomycetes</taxon>
        <taxon>Hypocreomycetidae</taxon>
        <taxon>Hypocreales</taxon>
        <taxon>Bionectriaceae</taxon>
        <taxon>Clonostachys</taxon>
    </lineage>
</organism>
<evidence type="ECO:0000313" key="2">
    <source>
        <dbReference type="EMBL" id="CAH0014422.1"/>
    </source>
</evidence>
<reference evidence="2" key="1">
    <citation type="submission" date="2021-10" db="EMBL/GenBank/DDBJ databases">
        <authorList>
            <person name="Piombo E."/>
        </authorList>
    </citation>
    <scope>NUCLEOTIDE SEQUENCE</scope>
</reference>
<feature type="compositionally biased region" description="Polar residues" evidence="1">
    <location>
        <begin position="313"/>
        <end position="325"/>
    </location>
</feature>
<protein>
    <submittedName>
        <fullName evidence="2">Uncharacterized protein</fullName>
    </submittedName>
</protein>
<dbReference type="Proteomes" id="UP000696573">
    <property type="component" value="Unassembled WGS sequence"/>
</dbReference>
<name>A0A9N9YCV1_9HYPO</name>
<feature type="compositionally biased region" description="Low complexity" evidence="1">
    <location>
        <begin position="477"/>
        <end position="494"/>
    </location>
</feature>
<gene>
    <name evidence="2" type="ORF">CRHIZ90672A_00016810</name>
</gene>
<feature type="region of interest" description="Disordered" evidence="1">
    <location>
        <begin position="257"/>
        <end position="357"/>
    </location>
</feature>
<feature type="compositionally biased region" description="Pro residues" evidence="1">
    <location>
        <begin position="117"/>
        <end position="126"/>
    </location>
</feature>
<feature type="compositionally biased region" description="Polar residues" evidence="1">
    <location>
        <begin position="281"/>
        <end position="303"/>
    </location>
</feature>
<dbReference type="EMBL" id="CABFNQ020000410">
    <property type="protein sequence ID" value="CAH0014422.1"/>
    <property type="molecule type" value="Genomic_DNA"/>
</dbReference>
<accession>A0A9N9YCV1</accession>
<dbReference type="AlphaFoldDB" id="A0A9N9YCV1"/>
<evidence type="ECO:0000256" key="1">
    <source>
        <dbReference type="SAM" id="MobiDB-lite"/>
    </source>
</evidence>
<dbReference type="OrthoDB" id="4736382at2759"/>
<feature type="compositionally biased region" description="Pro residues" evidence="1">
    <location>
        <begin position="327"/>
        <end position="337"/>
    </location>
</feature>
<evidence type="ECO:0000313" key="3">
    <source>
        <dbReference type="Proteomes" id="UP000696573"/>
    </source>
</evidence>
<sequence length="703" mass="76733">MTGISQYKHDEIRFVLREIVRKTKLPSISEGFFNRFTKTLNPNQIRYIKNKYGKDPTFKSPMINYRGANAADLEDSDNPQEEKSGWVNHPLLLAPENHTPREQSQSPELLASHNPIPAGPSVPNPPTATKGHENPVSLVPGWAQRREQGLYFQPVNRTYQQPQDLNTPSQILPAEPDLSQQPLIPAAQASSPVFFPDNSMPISNHLAGYYGGIEPVPQGFHYPTQSPRFVESTSMNQYGIPSIPDSMWAKASAASPLPGRVSAASKRRDRRHNPYSRPTVGPNTRPSHGTVSRPPSQVVTESDSPLLIPSGSMPRSSQVIQENVVSSPPPNDAPPRAPSSKKGQTAATPSSRPESAIRTRRRNVSGIGYNVHGIRPRRIAKAAHLTRFPDSYNGVLSNFVHDMSEPITGLPEPLLPSQTTQNQDGGRIEDINLDFAVDPIAKYTNYPPSELEHAGLKAGGGSSATPEVIETTPSLTGAGPSLSLPASSQPLGSSNLLESVESPSEFVPVQTTPLIPSTSPFLPTPSQAMMFKLNATEKNGERDKGKGKGKEISNEVLEAREMRRRQEIIRNNNIQTALNQMFQRDEALRLVVGKQEVSQAAVEAQNPPKTQGESASQLLTHGENQRCTKSHHQVETSASRSNTLPLDQVALQPLSPGQSSKNITYEEMKSWGEGVVGSDVLHETLLALDCDAPIESTERVVEI</sequence>
<proteinExistence type="predicted"/>
<feature type="compositionally biased region" description="Polar residues" evidence="1">
    <location>
        <begin position="341"/>
        <end position="353"/>
    </location>
</feature>
<feature type="region of interest" description="Disordered" evidence="1">
    <location>
        <begin position="471"/>
        <end position="495"/>
    </location>
</feature>
<keyword evidence="3" id="KW-1185">Reference proteome</keyword>